<dbReference type="Pfam" id="PF05241">
    <property type="entry name" value="EBP"/>
    <property type="match status" value="1"/>
</dbReference>
<feature type="transmembrane region" description="Helical" evidence="14">
    <location>
        <begin position="58"/>
        <end position="73"/>
    </location>
</feature>
<evidence type="ECO:0000256" key="3">
    <source>
        <dbReference type="ARBA" id="ARBA00022516"/>
    </source>
</evidence>
<protein>
    <recommendedName>
        <fullName evidence="15">EXPERA domain-containing protein</fullName>
    </recommendedName>
</protein>
<keyword evidence="9 13" id="KW-0472">Membrane</keyword>
<organism evidence="16 17">
    <name type="scientific">Conoideocrella luteorostrata</name>
    <dbReference type="NCBI Taxonomy" id="1105319"/>
    <lineage>
        <taxon>Eukaryota</taxon>
        <taxon>Fungi</taxon>
        <taxon>Dikarya</taxon>
        <taxon>Ascomycota</taxon>
        <taxon>Pezizomycotina</taxon>
        <taxon>Sordariomycetes</taxon>
        <taxon>Hypocreomycetidae</taxon>
        <taxon>Hypocreales</taxon>
        <taxon>Clavicipitaceae</taxon>
        <taxon>Conoideocrella</taxon>
    </lineage>
</organism>
<dbReference type="GO" id="GO:0005783">
    <property type="term" value="C:endoplasmic reticulum"/>
    <property type="evidence" value="ECO:0007669"/>
    <property type="project" value="TreeGrafter"/>
</dbReference>
<dbReference type="Proteomes" id="UP001251528">
    <property type="component" value="Unassembled WGS sequence"/>
</dbReference>
<evidence type="ECO:0000256" key="2">
    <source>
        <dbReference type="ARBA" id="ARBA00008337"/>
    </source>
</evidence>
<name>A0AAJ0CIP2_9HYPO</name>
<dbReference type="InterPro" id="IPR007905">
    <property type="entry name" value="EBP"/>
</dbReference>
<proteinExistence type="inferred from homology"/>
<evidence type="ECO:0000256" key="9">
    <source>
        <dbReference type="ARBA" id="ARBA00023136"/>
    </source>
</evidence>
<keyword evidence="6 13" id="KW-1133">Transmembrane helix</keyword>
<dbReference type="PANTHER" id="PTHR14207:SF0">
    <property type="entry name" value="3-BETA-HYDROXYSTEROID-DELTA(8),DELTA(7)-ISOMERASE"/>
    <property type="match status" value="1"/>
</dbReference>
<dbReference type="InterPro" id="IPR033118">
    <property type="entry name" value="EXPERA"/>
</dbReference>
<keyword evidence="11" id="KW-0753">Steroid metabolism</keyword>
<keyword evidence="10" id="KW-1207">Sterol metabolism</keyword>
<keyword evidence="5" id="KW-0752">Steroid biosynthesis</keyword>
<evidence type="ECO:0000256" key="12">
    <source>
        <dbReference type="ARBA" id="ARBA00023235"/>
    </source>
</evidence>
<evidence type="ECO:0000256" key="5">
    <source>
        <dbReference type="ARBA" id="ARBA00022955"/>
    </source>
</evidence>
<keyword evidence="8" id="KW-0443">Lipid metabolism</keyword>
<reference evidence="16" key="1">
    <citation type="submission" date="2023-06" db="EMBL/GenBank/DDBJ databases">
        <title>Conoideocrella luteorostrata (Hypocreales: Clavicipitaceae), a potential biocontrol fungus for elongate hemlock scale in United States Christmas tree production areas.</title>
        <authorList>
            <person name="Barrett H."/>
            <person name="Lovett B."/>
            <person name="Macias A.M."/>
            <person name="Stajich J.E."/>
            <person name="Kasson M.T."/>
        </authorList>
    </citation>
    <scope>NUCLEOTIDE SEQUENCE</scope>
    <source>
        <strain evidence="16">ARSEF 14590</strain>
    </source>
</reference>
<feature type="transmembrane region" description="Helical" evidence="14">
    <location>
        <begin position="104"/>
        <end position="128"/>
    </location>
</feature>
<comment type="similarity">
    <text evidence="2">Belongs to the EBP family.</text>
</comment>
<evidence type="ECO:0000256" key="4">
    <source>
        <dbReference type="ARBA" id="ARBA00022692"/>
    </source>
</evidence>
<gene>
    <name evidence="16" type="ORF">QQS21_008526</name>
</gene>
<evidence type="ECO:0000256" key="11">
    <source>
        <dbReference type="ARBA" id="ARBA00023221"/>
    </source>
</evidence>
<keyword evidence="17" id="KW-1185">Reference proteome</keyword>
<keyword evidence="4 13" id="KW-0812">Transmembrane</keyword>
<dbReference type="PANTHER" id="PTHR14207">
    <property type="entry name" value="STEROL ISOMERASE"/>
    <property type="match status" value="1"/>
</dbReference>
<keyword evidence="12" id="KW-0413">Isomerase</keyword>
<keyword evidence="7" id="KW-0756">Sterol biosynthesis</keyword>
<dbReference type="GO" id="GO:0004769">
    <property type="term" value="F:steroid Delta-isomerase activity"/>
    <property type="evidence" value="ECO:0007669"/>
    <property type="project" value="TreeGrafter"/>
</dbReference>
<evidence type="ECO:0000256" key="14">
    <source>
        <dbReference type="SAM" id="Phobius"/>
    </source>
</evidence>
<accession>A0AAJ0CIP2</accession>
<comment type="subcellular location">
    <subcellularLocation>
        <location evidence="1">Membrane</location>
        <topology evidence="1">Multi-pass membrane protein</topology>
    </subcellularLocation>
</comment>
<dbReference type="PROSITE" id="PS51751">
    <property type="entry name" value="EXPERA"/>
    <property type="match status" value="1"/>
</dbReference>
<evidence type="ECO:0000259" key="15">
    <source>
        <dbReference type="PROSITE" id="PS51751"/>
    </source>
</evidence>
<sequence>MDAAPNHPYHPPTASIPSYVANESSVLRLVVTFGVMVGVVTGLAYWQTAQSPLRLRPMDKFAVVWFALCYYLYNRASIPQLQTVFGQLWKEYTLSDSRYLTLDVFTVCIETITVFAWGPLSWLTYFAVLTNSPYRHINQVIVCTAHLYGVALYYSTSLSESVSFSRPEFLYYWVYFIGLNAPWVVVPLVFLYDSYNQTAKAFRALQLQEAERKAQ</sequence>
<dbReference type="AlphaFoldDB" id="A0AAJ0CIP2"/>
<feature type="transmembrane region" description="Helical" evidence="14">
    <location>
        <begin position="170"/>
        <end position="192"/>
    </location>
</feature>
<keyword evidence="3" id="KW-0444">Lipid biosynthesis</keyword>
<feature type="transmembrane region" description="Helical" evidence="14">
    <location>
        <begin position="140"/>
        <end position="158"/>
    </location>
</feature>
<dbReference type="GO" id="GO:0000247">
    <property type="term" value="F:C-8 sterol isomerase activity"/>
    <property type="evidence" value="ECO:0007669"/>
    <property type="project" value="TreeGrafter"/>
</dbReference>
<evidence type="ECO:0000256" key="8">
    <source>
        <dbReference type="ARBA" id="ARBA00023098"/>
    </source>
</evidence>
<evidence type="ECO:0000256" key="10">
    <source>
        <dbReference type="ARBA" id="ARBA00023166"/>
    </source>
</evidence>
<dbReference type="GO" id="GO:0016020">
    <property type="term" value="C:membrane"/>
    <property type="evidence" value="ECO:0007669"/>
    <property type="project" value="UniProtKB-SubCell"/>
</dbReference>
<feature type="transmembrane region" description="Helical" evidence="14">
    <location>
        <begin position="26"/>
        <end position="46"/>
    </location>
</feature>
<dbReference type="EMBL" id="JASWJB010000196">
    <property type="protein sequence ID" value="KAK2593765.1"/>
    <property type="molecule type" value="Genomic_DNA"/>
</dbReference>
<evidence type="ECO:0000256" key="7">
    <source>
        <dbReference type="ARBA" id="ARBA00023011"/>
    </source>
</evidence>
<comment type="caution">
    <text evidence="16">The sequence shown here is derived from an EMBL/GenBank/DDBJ whole genome shotgun (WGS) entry which is preliminary data.</text>
</comment>
<evidence type="ECO:0000256" key="1">
    <source>
        <dbReference type="ARBA" id="ARBA00004141"/>
    </source>
</evidence>
<evidence type="ECO:0000313" key="16">
    <source>
        <dbReference type="EMBL" id="KAK2593765.1"/>
    </source>
</evidence>
<evidence type="ECO:0000256" key="13">
    <source>
        <dbReference type="PROSITE-ProRule" id="PRU01087"/>
    </source>
</evidence>
<dbReference type="GO" id="GO:0016126">
    <property type="term" value="P:sterol biosynthetic process"/>
    <property type="evidence" value="ECO:0007669"/>
    <property type="project" value="UniProtKB-KW"/>
</dbReference>
<dbReference type="GO" id="GO:0047750">
    <property type="term" value="F:cholestenol delta-isomerase activity"/>
    <property type="evidence" value="ECO:0007669"/>
    <property type="project" value="InterPro"/>
</dbReference>
<evidence type="ECO:0000313" key="17">
    <source>
        <dbReference type="Proteomes" id="UP001251528"/>
    </source>
</evidence>
<feature type="domain" description="EXPERA" evidence="15">
    <location>
        <begin position="58"/>
        <end position="191"/>
    </location>
</feature>
<evidence type="ECO:0000256" key="6">
    <source>
        <dbReference type="ARBA" id="ARBA00022989"/>
    </source>
</evidence>